<dbReference type="InterPro" id="IPR011460">
    <property type="entry name" value="Lcl_C"/>
</dbReference>
<dbReference type="RefSeq" id="WP_394475726.1">
    <property type="nucleotide sequence ID" value="NZ_JBIGHV010000001.1"/>
</dbReference>
<dbReference type="EMBL" id="JBIGHV010000001">
    <property type="protein sequence ID" value="MFG6428795.1"/>
    <property type="molecule type" value="Genomic_DNA"/>
</dbReference>
<keyword evidence="1" id="KW-0732">Signal</keyword>
<feature type="domain" description="Lcl C-terminal" evidence="3">
    <location>
        <begin position="52"/>
        <end position="203"/>
    </location>
</feature>
<feature type="domain" description="Ice-binding protein C-terminal" evidence="2">
    <location>
        <begin position="219"/>
        <end position="243"/>
    </location>
</feature>
<accession>A0ABW7EWW8</accession>
<evidence type="ECO:0000259" key="2">
    <source>
        <dbReference type="Pfam" id="PF07589"/>
    </source>
</evidence>
<organism evidence="4 5">
    <name type="scientific">Pelomonas parva</name>
    <dbReference type="NCBI Taxonomy" id="3299032"/>
    <lineage>
        <taxon>Bacteria</taxon>
        <taxon>Pseudomonadati</taxon>
        <taxon>Pseudomonadota</taxon>
        <taxon>Betaproteobacteria</taxon>
        <taxon>Burkholderiales</taxon>
        <taxon>Sphaerotilaceae</taxon>
        <taxon>Roseateles</taxon>
    </lineage>
</organism>
<sequence length="244" mass="25795">MKTLLTFALTALALAAQATAIPGQGTWQGTLQARNLQGQAVALDSAQAAFFYDSVLDVTWLRQAGAPSLQSWAQARDWAGGLQVGGWDDWRLPTTLDTGFPGCSLVTYNGGDCGYNVPTGGPGEYSELAHLFQVTLGNLPGYTTAGQFRGWEGQGTSWGLANTAGFTGLQPGNYWSGSGVTGNANYAWSYHFGLGMQSLNEKGVPMQALALRDGDVLSAVPEPSTWAMAGAGVLLLGWLRRRRA</sequence>
<evidence type="ECO:0000259" key="3">
    <source>
        <dbReference type="Pfam" id="PF07603"/>
    </source>
</evidence>
<feature type="chain" id="PRO_5046992178" evidence="1">
    <location>
        <begin position="21"/>
        <end position="244"/>
    </location>
</feature>
<gene>
    <name evidence="4" type="ORF">ACG00Y_02665</name>
</gene>
<name>A0ABW7EWW8_9BURK</name>
<comment type="caution">
    <text evidence="4">The sequence shown here is derived from an EMBL/GenBank/DDBJ whole genome shotgun (WGS) entry which is preliminary data.</text>
</comment>
<keyword evidence="5" id="KW-1185">Reference proteome</keyword>
<evidence type="ECO:0000313" key="4">
    <source>
        <dbReference type="EMBL" id="MFG6428795.1"/>
    </source>
</evidence>
<feature type="signal peptide" evidence="1">
    <location>
        <begin position="1"/>
        <end position="20"/>
    </location>
</feature>
<dbReference type="InterPro" id="IPR013424">
    <property type="entry name" value="Ice-binding_C"/>
</dbReference>
<protein>
    <submittedName>
        <fullName evidence="4">DUF1566 domain-containing protein</fullName>
    </submittedName>
</protein>
<dbReference type="Pfam" id="PF07589">
    <property type="entry name" value="PEP-CTERM"/>
    <property type="match status" value="1"/>
</dbReference>
<dbReference type="Proteomes" id="UP001606210">
    <property type="component" value="Unassembled WGS sequence"/>
</dbReference>
<evidence type="ECO:0000313" key="5">
    <source>
        <dbReference type="Proteomes" id="UP001606210"/>
    </source>
</evidence>
<dbReference type="Pfam" id="PF07603">
    <property type="entry name" value="Lcl_C"/>
    <property type="match status" value="1"/>
</dbReference>
<proteinExistence type="predicted"/>
<dbReference type="NCBIfam" id="TIGR02595">
    <property type="entry name" value="PEP_CTERM"/>
    <property type="match status" value="1"/>
</dbReference>
<evidence type="ECO:0000256" key="1">
    <source>
        <dbReference type="SAM" id="SignalP"/>
    </source>
</evidence>
<reference evidence="4 5" key="1">
    <citation type="submission" date="2024-08" db="EMBL/GenBank/DDBJ databases">
        <authorList>
            <person name="Lu H."/>
        </authorList>
    </citation>
    <scope>NUCLEOTIDE SEQUENCE [LARGE SCALE GENOMIC DNA]</scope>
    <source>
        <strain evidence="4 5">LYH14W</strain>
    </source>
</reference>